<dbReference type="Gene3D" id="3.40.1010.10">
    <property type="entry name" value="Cobalt-precorrin-4 Transmethylase, Domain 1"/>
    <property type="match status" value="1"/>
</dbReference>
<sequence length="594" mass="62232">MIAVLCVTPAALATARTIIRLLPEAELHGLSGRIDDAPVVFSDTKAHIGQLFKDGHTIIGVCAAGILIRAIGPHLIDKQAEPAVVAVAPDGSSAVPLLGGHHGANELARRLAEMLGGHAAITTAGDLKLGVALDEPPPGWHVANPAAAKPVAAALLAGKPVRLEVEAGDADWLSHLSFAEDAEPSVRVTDHAVMAEDRELLLNPPVLALGVGCERDCDPAELAALVRDTLEAEALAPGAIACIASVDLKIDERAVLDLARSLGVPARFFTAARLNEEAPRLKNPSDIVLKEIGCPGVAEGAALAAAGPEAELVVPKTKSKRATLAIARAPHAIDPARIGRAPGRLFVVGIGPGTAQWRTPQASAAIAAASDLVGYGLYLDLLGEAAAGKTRHQSDLGAEADRARMALDLAGQGKSVALVCSGDAGIYALATLVFELIEREANPVWRGTDILVIPGVSALQAAAARAGAPVNHDFCTISLSDLLTPWETIEKRLHAAAEADFVVCFYNPVSKRRRDQLTRARDILLTGRPAETPVILARQLGRPEEHMRIIALGDLTADDADMLTMVVVGSSESRRIAFNGRDWVYTPRGYAKKL</sequence>
<gene>
    <name evidence="9" type="primary">cobJ</name>
    <name evidence="9" type="ordered locus">MGMSRv2__3228</name>
</gene>
<feature type="domain" description="Tetrapyrrole methylase" evidence="6">
    <location>
        <begin position="345"/>
        <end position="555"/>
    </location>
</feature>
<evidence type="ECO:0000313" key="9">
    <source>
        <dbReference type="EMBL" id="CDL00443.1"/>
    </source>
</evidence>
<name>V6F7H7_MAGGM</name>
<evidence type="ECO:0000259" key="6">
    <source>
        <dbReference type="Pfam" id="PF00590"/>
    </source>
</evidence>
<dbReference type="KEGG" id="mgy:MGMSRv2__3228"/>
<dbReference type="Gene3D" id="3.30.950.10">
    <property type="entry name" value="Methyltransferase, Cobalt-precorrin-4 Transmethylase, Domain 2"/>
    <property type="match status" value="1"/>
</dbReference>
<dbReference type="InterPro" id="IPR006363">
    <property type="entry name" value="Cbl_synth_CobJ/CibH_dom"/>
</dbReference>
<dbReference type="NCBIfam" id="TIGR01466">
    <property type="entry name" value="cobJ_cbiH"/>
    <property type="match status" value="1"/>
</dbReference>
<dbReference type="InterPro" id="IPR038029">
    <property type="entry name" value="GbiG_N_sf"/>
</dbReference>
<dbReference type="HOGENOM" id="CLU_009721_3_0_5"/>
<evidence type="ECO:0000256" key="4">
    <source>
        <dbReference type="ARBA" id="ARBA00022679"/>
    </source>
</evidence>
<dbReference type="UniPathway" id="UPA00148"/>
<dbReference type="InterPro" id="IPR051810">
    <property type="entry name" value="Precorrin_MeTrfase"/>
</dbReference>
<dbReference type="InterPro" id="IPR035996">
    <property type="entry name" value="4pyrrol_Methylase_sf"/>
</dbReference>
<evidence type="ECO:0000256" key="1">
    <source>
        <dbReference type="ARBA" id="ARBA00004953"/>
    </source>
</evidence>
<keyword evidence="2" id="KW-0169">Cobalamin biosynthesis</keyword>
<dbReference type="PANTHER" id="PTHR47036">
    <property type="entry name" value="COBALT-FACTOR III C(17)-METHYLTRANSFERASE-RELATED"/>
    <property type="match status" value="1"/>
</dbReference>
<evidence type="ECO:0000259" key="7">
    <source>
        <dbReference type="Pfam" id="PF01890"/>
    </source>
</evidence>
<dbReference type="STRING" id="1430440.MGMSRv2__3228"/>
<dbReference type="GO" id="GO:0009236">
    <property type="term" value="P:cobalamin biosynthetic process"/>
    <property type="evidence" value="ECO:0007669"/>
    <property type="project" value="UniProtKB-UniPathway"/>
</dbReference>
<dbReference type="CDD" id="cd11646">
    <property type="entry name" value="Precorrin_3B_C17_MT"/>
    <property type="match status" value="1"/>
</dbReference>
<dbReference type="Pfam" id="PF00590">
    <property type="entry name" value="TP_methylase"/>
    <property type="match status" value="1"/>
</dbReference>
<evidence type="ECO:0000313" key="10">
    <source>
        <dbReference type="Proteomes" id="UP000018922"/>
    </source>
</evidence>
<dbReference type="Gene3D" id="3.30.420.180">
    <property type="entry name" value="CobE/GbiG C-terminal domain"/>
    <property type="match status" value="1"/>
</dbReference>
<dbReference type="Gene3D" id="3.40.50.11220">
    <property type="match status" value="1"/>
</dbReference>
<keyword evidence="10" id="KW-1185">Reference proteome</keyword>
<reference evidence="9 10" key="1">
    <citation type="journal article" date="2014" name="Genome Announc.">
        <title>Complete genome sequence of Magnetospirillum gryphiswaldense MSR-1.</title>
        <authorList>
            <person name="Wang X."/>
            <person name="Wang Q."/>
            <person name="Zhang W."/>
            <person name="Wang Y."/>
            <person name="Li L."/>
            <person name="Wen T."/>
            <person name="Zhang T."/>
            <person name="Zhang Y."/>
            <person name="Xu J."/>
            <person name="Hu J."/>
            <person name="Li S."/>
            <person name="Liu L."/>
            <person name="Liu J."/>
            <person name="Jiang W."/>
            <person name="Tian J."/>
            <person name="Li Y."/>
            <person name="Schuler D."/>
            <person name="Wang L."/>
            <person name="Li J."/>
        </authorList>
    </citation>
    <scope>NUCLEOTIDE SEQUENCE [LARGE SCALE GENOMIC DNA]</scope>
    <source>
        <strain evidence="10">DSM 6361 / JCM 21280 / NBRC 15271 / MSR-1</strain>
    </source>
</reference>
<dbReference type="InterPro" id="IPR000878">
    <property type="entry name" value="4pyrrol_Mease"/>
</dbReference>
<dbReference type="InterPro" id="IPR014776">
    <property type="entry name" value="4pyrrole_Mease_sub2"/>
</dbReference>
<accession>V6F7H7</accession>
<proteinExistence type="predicted"/>
<dbReference type="eggNOG" id="COG1010">
    <property type="taxonomic scope" value="Bacteria"/>
</dbReference>
<feature type="domain" description="Cobalamin synthesis G N-terminal" evidence="8">
    <location>
        <begin position="47"/>
        <end position="126"/>
    </location>
</feature>
<dbReference type="SUPFAM" id="SSF159664">
    <property type="entry name" value="CobE/GbiG C-terminal domain-like"/>
    <property type="match status" value="1"/>
</dbReference>
<evidence type="ECO:0000256" key="3">
    <source>
        <dbReference type="ARBA" id="ARBA00022603"/>
    </source>
</evidence>
<dbReference type="GO" id="GO:0030789">
    <property type="term" value="F:precorrin-3B C17-methyltransferase activity"/>
    <property type="evidence" value="ECO:0007669"/>
    <property type="project" value="UniProtKB-EC"/>
</dbReference>
<dbReference type="InterPro" id="IPR021744">
    <property type="entry name" value="CbiG_N"/>
</dbReference>
<dbReference type="Pfam" id="PF01890">
    <property type="entry name" value="CbiG_C"/>
    <property type="match status" value="1"/>
</dbReference>
<evidence type="ECO:0000256" key="2">
    <source>
        <dbReference type="ARBA" id="ARBA00022573"/>
    </source>
</evidence>
<dbReference type="AlphaFoldDB" id="V6F7H7"/>
<dbReference type="Proteomes" id="UP000018922">
    <property type="component" value="Chromosome I"/>
</dbReference>
<dbReference type="EC" id="2.1.1.131" evidence="9"/>
<dbReference type="Pfam" id="PF11760">
    <property type="entry name" value="CbiG_N"/>
    <property type="match status" value="1"/>
</dbReference>
<evidence type="ECO:0000259" key="8">
    <source>
        <dbReference type="Pfam" id="PF11760"/>
    </source>
</evidence>
<protein>
    <submittedName>
        <fullName evidence="9">Precorrin-3B methylase</fullName>
        <ecNumber evidence="9">2.1.1.131</ecNumber>
    </submittedName>
</protein>
<dbReference type="eggNOG" id="COG2073">
    <property type="taxonomic scope" value="Bacteria"/>
</dbReference>
<dbReference type="InterPro" id="IPR036518">
    <property type="entry name" value="CobE/GbiG_C_sf"/>
</dbReference>
<evidence type="ECO:0000256" key="5">
    <source>
        <dbReference type="ARBA" id="ARBA00022691"/>
    </source>
</evidence>
<dbReference type="EMBL" id="HG794546">
    <property type="protein sequence ID" value="CDL00443.1"/>
    <property type="molecule type" value="Genomic_DNA"/>
</dbReference>
<dbReference type="SUPFAM" id="SSF159672">
    <property type="entry name" value="CbiG N-terminal domain-like"/>
    <property type="match status" value="1"/>
</dbReference>
<dbReference type="PANTHER" id="PTHR47036:SF1">
    <property type="entry name" value="COBALT-FACTOR III C(17)-METHYLTRANSFERASE-RELATED"/>
    <property type="match status" value="1"/>
</dbReference>
<keyword evidence="3 9" id="KW-0489">Methyltransferase</keyword>
<comment type="pathway">
    <text evidence="1">Cofactor biosynthesis; adenosylcobalamin biosynthesis.</text>
</comment>
<organism evidence="9 10">
    <name type="scientific">Magnetospirillum gryphiswaldense (strain DSM 6361 / JCM 21280 / NBRC 15271 / MSR-1)</name>
    <dbReference type="NCBI Taxonomy" id="431944"/>
    <lineage>
        <taxon>Bacteria</taxon>
        <taxon>Pseudomonadati</taxon>
        <taxon>Pseudomonadota</taxon>
        <taxon>Alphaproteobacteria</taxon>
        <taxon>Rhodospirillales</taxon>
        <taxon>Rhodospirillaceae</taxon>
        <taxon>Magnetospirillum</taxon>
    </lineage>
</organism>
<dbReference type="GO" id="GO:0032259">
    <property type="term" value="P:methylation"/>
    <property type="evidence" value="ECO:0007669"/>
    <property type="project" value="UniProtKB-KW"/>
</dbReference>
<dbReference type="InterPro" id="IPR014777">
    <property type="entry name" value="4pyrrole_Mease_sub1"/>
</dbReference>
<keyword evidence="4 9" id="KW-0808">Transferase</keyword>
<keyword evidence="5" id="KW-0949">S-adenosyl-L-methionine</keyword>
<feature type="domain" description="CobE/GbiG C-terminal" evidence="7">
    <location>
        <begin position="207"/>
        <end position="327"/>
    </location>
</feature>
<dbReference type="SUPFAM" id="SSF53790">
    <property type="entry name" value="Tetrapyrrole methylase"/>
    <property type="match status" value="1"/>
</dbReference>
<dbReference type="InterPro" id="IPR002750">
    <property type="entry name" value="CobE/GbiG_C"/>
</dbReference>